<dbReference type="GO" id="GO:0005975">
    <property type="term" value="P:carbohydrate metabolic process"/>
    <property type="evidence" value="ECO:0007669"/>
    <property type="project" value="InterPro"/>
</dbReference>
<dbReference type="InterPro" id="IPR017853">
    <property type="entry name" value="GH"/>
</dbReference>
<evidence type="ECO:0000256" key="3">
    <source>
        <dbReference type="RuleBase" id="RU000489"/>
    </source>
</evidence>
<keyword evidence="2 3" id="KW-0326">Glycosidase</keyword>
<feature type="domain" description="GH18" evidence="6">
    <location>
        <begin position="55"/>
        <end position="276"/>
    </location>
</feature>
<dbReference type="GO" id="GO:0004553">
    <property type="term" value="F:hydrolase activity, hydrolyzing O-glycosyl compounds"/>
    <property type="evidence" value="ECO:0007669"/>
    <property type="project" value="InterPro"/>
</dbReference>
<evidence type="ECO:0000256" key="1">
    <source>
        <dbReference type="ARBA" id="ARBA00022801"/>
    </source>
</evidence>
<evidence type="ECO:0000259" key="6">
    <source>
        <dbReference type="Pfam" id="PF00704"/>
    </source>
</evidence>
<organism evidence="7 8">
    <name type="scientific">Undibacterium baiyunense</name>
    <dbReference type="NCBI Taxonomy" id="2828731"/>
    <lineage>
        <taxon>Bacteria</taxon>
        <taxon>Pseudomonadati</taxon>
        <taxon>Pseudomonadota</taxon>
        <taxon>Betaproteobacteria</taxon>
        <taxon>Burkholderiales</taxon>
        <taxon>Oxalobacteraceae</taxon>
        <taxon>Undibacterium</taxon>
    </lineage>
</organism>
<dbReference type="RefSeq" id="WP_212684515.1">
    <property type="nucleotide sequence ID" value="NZ_JAGSPM010000006.1"/>
</dbReference>
<evidence type="ECO:0000313" key="7">
    <source>
        <dbReference type="EMBL" id="MBR7747184.1"/>
    </source>
</evidence>
<evidence type="ECO:0000256" key="4">
    <source>
        <dbReference type="RuleBase" id="RU004453"/>
    </source>
</evidence>
<dbReference type="InterPro" id="IPR001223">
    <property type="entry name" value="Glyco_hydro18_cat"/>
</dbReference>
<feature type="signal peptide" evidence="5">
    <location>
        <begin position="1"/>
        <end position="27"/>
    </location>
</feature>
<dbReference type="Proteomes" id="UP000680158">
    <property type="component" value="Unassembled WGS sequence"/>
</dbReference>
<comment type="caution">
    <text evidence="7">The sequence shown here is derived from an EMBL/GenBank/DDBJ whole genome shotgun (WGS) entry which is preliminary data.</text>
</comment>
<dbReference type="InterPro" id="IPR001579">
    <property type="entry name" value="Glyco_hydro_18_chit_AS"/>
</dbReference>
<keyword evidence="8" id="KW-1185">Reference proteome</keyword>
<evidence type="ECO:0000256" key="5">
    <source>
        <dbReference type="SAM" id="SignalP"/>
    </source>
</evidence>
<keyword evidence="5" id="KW-0732">Signal</keyword>
<sequence length="331" mass="37416">MRFMHCRWIVLYLVGLTFLFLSAQAHAQKPQVVGWIPVYGVEKSMQALQENPHIAKGLTRIGLQFWNPSPDGKSVVLAPVDKSGRRLMPADVKRVIAWAKRHQIQVLLTVYNNSQVLNHWDWSLAQRAFRDHPNEFIASLIAVMNEYSLDGVDLDLEGEGDFEGDRASYAKFVRSLSAALKKQQKLLTIDSFHSPCANAPNMAWWGDWLGYVDAIHSMGYQDLYEGSTASFRPEGKTVCENGAAIFRYSWQLAYGQRLGYRADQIVMGFPTWLAKWGEGGLGATISAHLREVEVLGAGVALWDLQLSAAEWRTPQSWAQLQRLRSHKSRVR</sequence>
<accession>A0A941I4Q1</accession>
<dbReference type="PROSITE" id="PS01095">
    <property type="entry name" value="GH18_1"/>
    <property type="match status" value="1"/>
</dbReference>
<proteinExistence type="inferred from homology"/>
<dbReference type="Gene3D" id="3.20.20.80">
    <property type="entry name" value="Glycosidases"/>
    <property type="match status" value="1"/>
</dbReference>
<dbReference type="AlphaFoldDB" id="A0A941I4Q1"/>
<protein>
    <recommendedName>
        <fullName evidence="6">GH18 domain-containing protein</fullName>
    </recommendedName>
</protein>
<gene>
    <name evidence="7" type="ORF">KDM92_11370</name>
</gene>
<name>A0A941I4Q1_9BURK</name>
<feature type="chain" id="PRO_5037278858" description="GH18 domain-containing protein" evidence="5">
    <location>
        <begin position="28"/>
        <end position="331"/>
    </location>
</feature>
<reference evidence="7 8" key="1">
    <citation type="submission" date="2021-04" db="EMBL/GenBank/DDBJ databases">
        <title>novel species isolated from subtropical streams in China.</title>
        <authorList>
            <person name="Lu H."/>
        </authorList>
    </citation>
    <scope>NUCLEOTIDE SEQUENCE [LARGE SCALE GENOMIC DNA]</scope>
    <source>
        <strain evidence="7 8">BYS107W</strain>
    </source>
</reference>
<keyword evidence="1 3" id="KW-0378">Hydrolase</keyword>
<dbReference type="SUPFAM" id="SSF51445">
    <property type="entry name" value="(Trans)glycosidases"/>
    <property type="match status" value="1"/>
</dbReference>
<dbReference type="EMBL" id="JAGSPM010000006">
    <property type="protein sequence ID" value="MBR7747184.1"/>
    <property type="molecule type" value="Genomic_DNA"/>
</dbReference>
<comment type="similarity">
    <text evidence="4">Belongs to the glycosyl hydrolase 18 family.</text>
</comment>
<evidence type="ECO:0000313" key="8">
    <source>
        <dbReference type="Proteomes" id="UP000680158"/>
    </source>
</evidence>
<evidence type="ECO:0000256" key="2">
    <source>
        <dbReference type="ARBA" id="ARBA00023295"/>
    </source>
</evidence>
<dbReference type="Pfam" id="PF00704">
    <property type="entry name" value="Glyco_hydro_18"/>
    <property type="match status" value="1"/>
</dbReference>